<evidence type="ECO:0000256" key="1">
    <source>
        <dbReference type="SAM" id="MobiDB-lite"/>
    </source>
</evidence>
<feature type="region of interest" description="Disordered" evidence="1">
    <location>
        <begin position="23"/>
        <end position="64"/>
    </location>
</feature>
<comment type="caution">
    <text evidence="2">The sequence shown here is derived from an EMBL/GenBank/DDBJ whole genome shotgun (WGS) entry which is preliminary data.</text>
</comment>
<dbReference type="EMBL" id="JAFCMP010000178">
    <property type="protein sequence ID" value="KAG5184170.1"/>
    <property type="molecule type" value="Genomic_DNA"/>
</dbReference>
<evidence type="ECO:0000313" key="2">
    <source>
        <dbReference type="EMBL" id="KAG5184170.1"/>
    </source>
</evidence>
<organism evidence="2 3">
    <name type="scientific">Tribonema minus</name>
    <dbReference type="NCBI Taxonomy" id="303371"/>
    <lineage>
        <taxon>Eukaryota</taxon>
        <taxon>Sar</taxon>
        <taxon>Stramenopiles</taxon>
        <taxon>Ochrophyta</taxon>
        <taxon>PX clade</taxon>
        <taxon>Xanthophyceae</taxon>
        <taxon>Tribonematales</taxon>
        <taxon>Tribonemataceae</taxon>
        <taxon>Tribonema</taxon>
    </lineage>
</organism>
<name>A0A835YZB8_9STRA</name>
<feature type="region of interest" description="Disordered" evidence="1">
    <location>
        <begin position="350"/>
        <end position="381"/>
    </location>
</feature>
<reference evidence="2" key="1">
    <citation type="submission" date="2021-02" db="EMBL/GenBank/DDBJ databases">
        <title>First Annotated Genome of the Yellow-green Alga Tribonema minus.</title>
        <authorList>
            <person name="Mahan K.M."/>
        </authorList>
    </citation>
    <scope>NUCLEOTIDE SEQUENCE</scope>
    <source>
        <strain evidence="2">UTEX B ZZ1240</strain>
    </source>
</reference>
<proteinExistence type="predicted"/>
<keyword evidence="3" id="KW-1185">Reference proteome</keyword>
<evidence type="ECO:0000313" key="3">
    <source>
        <dbReference type="Proteomes" id="UP000664859"/>
    </source>
</evidence>
<accession>A0A835YZB8</accession>
<dbReference type="AlphaFoldDB" id="A0A835YZB8"/>
<gene>
    <name evidence="2" type="ORF">JKP88DRAFT_268637</name>
</gene>
<feature type="compositionally biased region" description="Basic and acidic residues" evidence="1">
    <location>
        <begin position="363"/>
        <end position="376"/>
    </location>
</feature>
<dbReference type="Proteomes" id="UP000664859">
    <property type="component" value="Unassembled WGS sequence"/>
</dbReference>
<sequence length="423" mass="45628">MADSNPVQLDSFDGGAGRAEVTVAPISSIHSKPPQAAGSPTPAANEPEPQQMQSDVDDHPRPSASLAAFAPVGIPAPVRDAERFNSAEKQQIKDVIGLCGGMLITPRKLKRILNIYPLQRAIMKAAGERQAAAAKAKQQDPAPMAGAEMLLRWTFLAELWPVRFACLMHIMETVESPLESTRGLRHLYEYTESGQRCGLGALLDRESSGYDDAKSTRYKDCQRLLALDGDGPTFLKLLQDASRVARKELTVGRVCTLSLHKLTINLNPALRTEITTFMLRATCVDGKVVEAFAGLAEQAQDMTLQSVLGLAATADVADLFLQKYLVHMKTLQVVVQKKEVEVESGDFRMDLKRHEGPSGASSADHRRHDRAHHDQGEDGGFLPLPSPGGYCGCLVSAPGALAGAATKRMGTAAEQVARPGARY</sequence>
<protein>
    <submittedName>
        <fullName evidence="2">Uncharacterized protein</fullName>
    </submittedName>
</protein>